<dbReference type="CDD" id="cd24013">
    <property type="entry name" value="ASKHA_ATPase_BT3980-like"/>
    <property type="match status" value="1"/>
</dbReference>
<reference evidence="2" key="1">
    <citation type="journal article" date="2019" name="Int. J. Syst. Evol. Microbiol.">
        <title>The Global Catalogue of Microorganisms (GCM) 10K type strain sequencing project: providing services to taxonomists for standard genome sequencing and annotation.</title>
        <authorList>
            <consortium name="The Broad Institute Genomics Platform"/>
            <consortium name="The Broad Institute Genome Sequencing Center for Infectious Disease"/>
            <person name="Wu L."/>
            <person name="Ma J."/>
        </authorList>
    </citation>
    <scope>NUCLEOTIDE SEQUENCE [LARGE SCALE GENOMIC DNA]</scope>
    <source>
        <strain evidence="2">KCTC 52232</strain>
    </source>
</reference>
<dbReference type="Pfam" id="PF12864">
    <property type="entry name" value="DUF3822"/>
    <property type="match status" value="1"/>
</dbReference>
<dbReference type="InterPro" id="IPR024213">
    <property type="entry name" value="DUF3822"/>
</dbReference>
<protein>
    <submittedName>
        <fullName evidence="1">DUF3822 family protein</fullName>
    </submittedName>
</protein>
<gene>
    <name evidence="1" type="ORF">ACFSYC_15470</name>
</gene>
<dbReference type="RefSeq" id="WP_377129430.1">
    <property type="nucleotide sequence ID" value="NZ_JBHUHN010000001.1"/>
</dbReference>
<sequence length="270" mass="30794">MSEQIYTFRDPSFNINQAYYYTLLIQLSGGYFSYAITYKKQLIAWDTNCNLAELSNPQELAEELNATYKKVVVGLPTDSFTLIPTPLFAKNQIANYARLLDVKQEDRVLAQSLDDKNYIIYKVDEKILSAVQRFDLNNAVYSYKGWITAAAQNNPGSQDIYLHAENGKAEFLNFKNGSIRYYNNFDYKNEEDLAYYASFVVEELGLLPQNTHLKLSGSIKPEDKYSSRLADFYQHVTFFNPPLLDVPEQINATQILTLAALSLCGSLEVL</sequence>
<name>A0ABW5XQN5_9SPHI</name>
<accession>A0ABW5XQN5</accession>
<dbReference type="Gene3D" id="3.30.420.250">
    <property type="match status" value="1"/>
</dbReference>
<keyword evidence="2" id="KW-1185">Reference proteome</keyword>
<evidence type="ECO:0000313" key="2">
    <source>
        <dbReference type="Proteomes" id="UP001597601"/>
    </source>
</evidence>
<dbReference type="EMBL" id="JBHUON010000021">
    <property type="protein sequence ID" value="MFD2866095.1"/>
    <property type="molecule type" value="Genomic_DNA"/>
</dbReference>
<proteinExistence type="predicted"/>
<dbReference type="Proteomes" id="UP001597601">
    <property type="component" value="Unassembled WGS sequence"/>
</dbReference>
<comment type="caution">
    <text evidence="1">The sequence shown here is derived from an EMBL/GenBank/DDBJ whole genome shotgun (WGS) entry which is preliminary data.</text>
</comment>
<organism evidence="1 2">
    <name type="scientific">Mucilaginibacter antarcticus</name>
    <dbReference type="NCBI Taxonomy" id="1855725"/>
    <lineage>
        <taxon>Bacteria</taxon>
        <taxon>Pseudomonadati</taxon>
        <taxon>Bacteroidota</taxon>
        <taxon>Sphingobacteriia</taxon>
        <taxon>Sphingobacteriales</taxon>
        <taxon>Sphingobacteriaceae</taxon>
        <taxon>Mucilaginibacter</taxon>
    </lineage>
</organism>
<evidence type="ECO:0000313" key="1">
    <source>
        <dbReference type="EMBL" id="MFD2866095.1"/>
    </source>
</evidence>
<dbReference type="Gene3D" id="3.30.420.260">
    <property type="match status" value="1"/>
</dbReference>